<dbReference type="InterPro" id="IPR029016">
    <property type="entry name" value="GAF-like_dom_sf"/>
</dbReference>
<evidence type="ECO:0000313" key="3">
    <source>
        <dbReference type="EMBL" id="RUT06587.1"/>
    </source>
</evidence>
<dbReference type="SUPFAM" id="SSF55781">
    <property type="entry name" value="GAF domain-like"/>
    <property type="match status" value="1"/>
</dbReference>
<dbReference type="EMBL" id="RSCL01000006">
    <property type="protein sequence ID" value="RUT06587.1"/>
    <property type="molecule type" value="Genomic_DNA"/>
</dbReference>
<comment type="caution">
    <text evidence="3">The sequence shown here is derived from an EMBL/GenBank/DDBJ whole genome shotgun (WGS) entry which is preliminary data.</text>
</comment>
<proteinExistence type="predicted"/>
<evidence type="ECO:0000313" key="4">
    <source>
        <dbReference type="Proteomes" id="UP000271624"/>
    </source>
</evidence>
<evidence type="ECO:0000259" key="2">
    <source>
        <dbReference type="Pfam" id="PF01590"/>
    </source>
</evidence>
<dbReference type="OrthoDB" id="507394at2"/>
<protein>
    <recommendedName>
        <fullName evidence="2">GAF domain-containing protein</fullName>
    </recommendedName>
</protein>
<reference evidence="3" key="1">
    <citation type="submission" date="2018-12" db="EMBL/GenBank/DDBJ databases">
        <authorList>
            <person name="Will S."/>
            <person name="Neumann-Schaal M."/>
            <person name="Henke P."/>
        </authorList>
    </citation>
    <scope>NUCLEOTIDE SEQUENCE</scope>
    <source>
        <strain evidence="3">PCC 7102</strain>
    </source>
</reference>
<feature type="transmembrane region" description="Helical" evidence="1">
    <location>
        <begin position="12"/>
        <end position="31"/>
    </location>
</feature>
<dbReference type="InterPro" id="IPR003018">
    <property type="entry name" value="GAF"/>
</dbReference>
<sequence>MALNLPKIPIWLKISIAPIGTLIAFAFQGIIGNTADEALKHVLPILISIKVPLWAALLCGLVVVLPCLLVIQRYHAAHQISVKLHSLDETLWYLLPKLCEAPDASLALQRFFDEFLEQTLEFLQLLDGCGIAVYAPDTTDPDYLTTWFFLEYPNESPDKARFYIGNGSNARRGIAGLTFLDKKSYVVHLSRKNGELQADNPEYIFFDKAKRRRFPYKSLITVPIIGDMGDCLGVMCLYSNCVTAFDSSAVKNLLVAISGRLSTAMLVAKAHHMHPLLP</sequence>
<dbReference type="Pfam" id="PF01590">
    <property type="entry name" value="GAF"/>
    <property type="match status" value="1"/>
</dbReference>
<name>A0A3S1CNY7_9CYAN</name>
<organism evidence="3 4">
    <name type="scientific">Dulcicalothrix desertica PCC 7102</name>
    <dbReference type="NCBI Taxonomy" id="232991"/>
    <lineage>
        <taxon>Bacteria</taxon>
        <taxon>Bacillati</taxon>
        <taxon>Cyanobacteriota</taxon>
        <taxon>Cyanophyceae</taxon>
        <taxon>Nostocales</taxon>
        <taxon>Calotrichaceae</taxon>
        <taxon>Dulcicalothrix</taxon>
    </lineage>
</organism>
<keyword evidence="1" id="KW-1133">Transmembrane helix</keyword>
<dbReference type="Gene3D" id="3.30.450.40">
    <property type="match status" value="1"/>
</dbReference>
<keyword evidence="4" id="KW-1185">Reference proteome</keyword>
<dbReference type="Proteomes" id="UP000271624">
    <property type="component" value="Unassembled WGS sequence"/>
</dbReference>
<gene>
    <name evidence="3" type="ORF">DSM106972_028440</name>
</gene>
<feature type="transmembrane region" description="Helical" evidence="1">
    <location>
        <begin position="51"/>
        <end position="71"/>
    </location>
</feature>
<accession>A0A3S1CNY7</accession>
<dbReference type="RefSeq" id="WP_127081383.1">
    <property type="nucleotide sequence ID" value="NZ_RSCL01000006.1"/>
</dbReference>
<reference evidence="3" key="2">
    <citation type="journal article" date="2019" name="Genome Biol. Evol.">
        <title>Day and night: Metabolic profiles and evolutionary relationships of six axenic non-marine cyanobacteria.</title>
        <authorList>
            <person name="Will S.E."/>
            <person name="Henke P."/>
            <person name="Boedeker C."/>
            <person name="Huang S."/>
            <person name="Brinkmann H."/>
            <person name="Rohde M."/>
            <person name="Jarek M."/>
            <person name="Friedl T."/>
            <person name="Seufert S."/>
            <person name="Schumacher M."/>
            <person name="Overmann J."/>
            <person name="Neumann-Schaal M."/>
            <person name="Petersen J."/>
        </authorList>
    </citation>
    <scope>NUCLEOTIDE SEQUENCE [LARGE SCALE GENOMIC DNA]</scope>
    <source>
        <strain evidence="3">PCC 7102</strain>
    </source>
</reference>
<evidence type="ECO:0000256" key="1">
    <source>
        <dbReference type="SAM" id="Phobius"/>
    </source>
</evidence>
<feature type="domain" description="GAF" evidence="2">
    <location>
        <begin position="108"/>
        <end position="264"/>
    </location>
</feature>
<keyword evidence="1" id="KW-0812">Transmembrane</keyword>
<dbReference type="AlphaFoldDB" id="A0A3S1CNY7"/>
<keyword evidence="1" id="KW-0472">Membrane</keyword>